<dbReference type="AlphaFoldDB" id="A0A9D1D2W6"/>
<name>A0A9D1D2W6_9ACTN</name>
<protein>
    <submittedName>
        <fullName evidence="1">Peptidase</fullName>
    </submittedName>
</protein>
<evidence type="ECO:0000313" key="1">
    <source>
        <dbReference type="EMBL" id="HIR01323.1"/>
    </source>
</evidence>
<sequence>MPALLTHDFFGKDVLDSLSGRVGGSRDEAEAFLLGNQGPDPLFYAVLNPRLSAFSRVGSLMHRERPSELIHAFKQALSLLPEAEIGIGRAYALGFLCHYTLDARMHPLVYHFEYALCDAGVEGLSRDDAHEVHGVIESEYDEMVLFTKRGETVATYLPHRNVLHAPDKVLHVVSRLYAYVIMTAYGQVVPENLFSSSVRSFRLAQHAFDSPTGIKRALIGRLEELVRPYSFFRCMSHRPLETLTCEFDNREHAPWTNPFTDEVRTDAFWDIYDRACAEAKERADMFLSPHFDLAAARRLTGELNFSGEPTVATIVSVRDSAKGPVSSHA</sequence>
<dbReference type="EMBL" id="DVGB01000044">
    <property type="protein sequence ID" value="HIR01323.1"/>
    <property type="molecule type" value="Genomic_DNA"/>
</dbReference>
<accession>A0A9D1D2W6</accession>
<organism evidence="1 2">
    <name type="scientific">Candidatus Aveggerthella stercoripullorum</name>
    <dbReference type="NCBI Taxonomy" id="2840688"/>
    <lineage>
        <taxon>Bacteria</taxon>
        <taxon>Bacillati</taxon>
        <taxon>Actinomycetota</taxon>
        <taxon>Coriobacteriia</taxon>
        <taxon>Eggerthellales</taxon>
        <taxon>Eggerthellaceae</taxon>
        <taxon>Eggerthellaceae incertae sedis</taxon>
        <taxon>Candidatus Aveggerthella</taxon>
    </lineage>
</organism>
<gene>
    <name evidence="1" type="ORF">IAA69_03570</name>
</gene>
<reference evidence="1" key="1">
    <citation type="submission" date="2020-10" db="EMBL/GenBank/DDBJ databases">
        <authorList>
            <person name="Gilroy R."/>
        </authorList>
    </citation>
    <scope>NUCLEOTIDE SEQUENCE</scope>
    <source>
        <strain evidence="1">ChiGjej1B1-2707</strain>
    </source>
</reference>
<proteinExistence type="predicted"/>
<dbReference type="Proteomes" id="UP000824261">
    <property type="component" value="Unassembled WGS sequence"/>
</dbReference>
<evidence type="ECO:0000313" key="2">
    <source>
        <dbReference type="Proteomes" id="UP000824261"/>
    </source>
</evidence>
<reference evidence="1" key="2">
    <citation type="journal article" date="2021" name="PeerJ">
        <title>Extensive microbial diversity within the chicken gut microbiome revealed by metagenomics and culture.</title>
        <authorList>
            <person name="Gilroy R."/>
            <person name="Ravi A."/>
            <person name="Getino M."/>
            <person name="Pursley I."/>
            <person name="Horton D.L."/>
            <person name="Alikhan N.F."/>
            <person name="Baker D."/>
            <person name="Gharbi K."/>
            <person name="Hall N."/>
            <person name="Watson M."/>
            <person name="Adriaenssens E.M."/>
            <person name="Foster-Nyarko E."/>
            <person name="Jarju S."/>
            <person name="Secka A."/>
            <person name="Antonio M."/>
            <person name="Oren A."/>
            <person name="Chaudhuri R.R."/>
            <person name="La Ragione R."/>
            <person name="Hildebrand F."/>
            <person name="Pallen M.J."/>
        </authorList>
    </citation>
    <scope>NUCLEOTIDE SEQUENCE</scope>
    <source>
        <strain evidence="1">ChiGjej1B1-2707</strain>
    </source>
</reference>
<comment type="caution">
    <text evidence="1">The sequence shown here is derived from an EMBL/GenBank/DDBJ whole genome shotgun (WGS) entry which is preliminary data.</text>
</comment>